<gene>
    <name evidence="2" type="ORF">HKD39_16725</name>
</gene>
<keyword evidence="1" id="KW-0812">Transmembrane</keyword>
<comment type="caution">
    <text evidence="2">The sequence shown here is derived from an EMBL/GenBank/DDBJ whole genome shotgun (WGS) entry which is preliminary data.</text>
</comment>
<keyword evidence="1" id="KW-0472">Membrane</keyword>
<dbReference type="Gene3D" id="3.30.1390.10">
    <property type="match status" value="1"/>
</dbReference>
<reference evidence="2 3" key="1">
    <citation type="submission" date="2020-05" db="EMBL/GenBank/DDBJ databases">
        <title>Nakamurella sp. DB0629 isolated from air conditioner.</title>
        <authorList>
            <person name="Kim D.H."/>
            <person name="Kim D.-U."/>
        </authorList>
    </citation>
    <scope>NUCLEOTIDE SEQUENCE [LARGE SCALE GENOMIC DNA]</scope>
    <source>
        <strain evidence="2 3">DB0629</strain>
    </source>
</reference>
<dbReference type="Proteomes" id="UP000562984">
    <property type="component" value="Unassembled WGS sequence"/>
</dbReference>
<dbReference type="AlphaFoldDB" id="A0A849A8N4"/>
<protein>
    <recommendedName>
        <fullName evidence="4">Ribosomal protein L7/L12 C-terminal domain-containing protein</fullName>
    </recommendedName>
</protein>
<evidence type="ECO:0000313" key="3">
    <source>
        <dbReference type="Proteomes" id="UP000562984"/>
    </source>
</evidence>
<dbReference type="RefSeq" id="WP_171201017.1">
    <property type="nucleotide sequence ID" value="NZ_JABEND010000012.1"/>
</dbReference>
<keyword evidence="3" id="KW-1185">Reference proteome</keyword>
<sequence>MPTWVWILIAVIAVVLVSGLLAVRSVRGTVDPTQVTLSPDLAGRVRGLAESGQVIPAIKLLRQETGLGLAAAKQMVDKMIGTSVAAGSTLSPKVKRQVRDYAAGGQRGKAINLVRKKTGLAAEPAEQLVDKVAGEPDLG</sequence>
<dbReference type="InterPro" id="IPR014719">
    <property type="entry name" value="Ribosomal_bL12_C/ClpS-like"/>
</dbReference>
<name>A0A849A8N4_9ACTN</name>
<evidence type="ECO:0008006" key="4">
    <source>
        <dbReference type="Google" id="ProtNLM"/>
    </source>
</evidence>
<proteinExistence type="predicted"/>
<keyword evidence="1" id="KW-1133">Transmembrane helix</keyword>
<feature type="transmembrane region" description="Helical" evidence="1">
    <location>
        <begin position="6"/>
        <end position="23"/>
    </location>
</feature>
<accession>A0A849A8N4</accession>
<evidence type="ECO:0000256" key="1">
    <source>
        <dbReference type="SAM" id="Phobius"/>
    </source>
</evidence>
<organism evidence="2 3">
    <name type="scientific">Nakamurella aerolata</name>
    <dbReference type="NCBI Taxonomy" id="1656892"/>
    <lineage>
        <taxon>Bacteria</taxon>
        <taxon>Bacillati</taxon>
        <taxon>Actinomycetota</taxon>
        <taxon>Actinomycetes</taxon>
        <taxon>Nakamurellales</taxon>
        <taxon>Nakamurellaceae</taxon>
        <taxon>Nakamurella</taxon>
    </lineage>
</organism>
<dbReference type="EMBL" id="JABEND010000012">
    <property type="protein sequence ID" value="NNG37314.1"/>
    <property type="molecule type" value="Genomic_DNA"/>
</dbReference>
<evidence type="ECO:0000313" key="2">
    <source>
        <dbReference type="EMBL" id="NNG37314.1"/>
    </source>
</evidence>